<dbReference type="EC" id="2.7.13.3" evidence="2"/>
<keyword evidence="4 8" id="KW-0418">Kinase</keyword>
<keyword evidence="3" id="KW-0808">Transferase</keyword>
<dbReference type="InterPro" id="IPR036890">
    <property type="entry name" value="HATPase_C_sf"/>
</dbReference>
<evidence type="ECO:0000313" key="8">
    <source>
        <dbReference type="EMBL" id="OZS76833.1"/>
    </source>
</evidence>
<dbReference type="InterPro" id="IPR011712">
    <property type="entry name" value="Sig_transdc_His_kin_sub3_dim/P"/>
</dbReference>
<evidence type="ECO:0000256" key="2">
    <source>
        <dbReference type="ARBA" id="ARBA00012438"/>
    </source>
</evidence>
<dbReference type="Gene3D" id="3.30.565.10">
    <property type="entry name" value="Histidine kinase-like ATPase, C-terminal domain"/>
    <property type="match status" value="1"/>
</dbReference>
<protein>
    <recommendedName>
        <fullName evidence="2">histidine kinase</fullName>
        <ecNumber evidence="2">2.7.13.3</ecNumber>
    </recommendedName>
</protein>
<name>A0A264VZV4_9BACL</name>
<dbReference type="RefSeq" id="WP_094944467.1">
    <property type="nucleotide sequence ID" value="NZ_NOKQ01000342.1"/>
</dbReference>
<comment type="catalytic activity">
    <reaction evidence="1">
        <text>ATP + protein L-histidine = ADP + protein N-phospho-L-histidine.</text>
        <dbReference type="EC" id="2.7.13.3"/>
    </reaction>
</comment>
<feature type="domain" description="Histidine kinase/HSP90-like ATPase" evidence="7">
    <location>
        <begin position="278"/>
        <end position="368"/>
    </location>
</feature>
<dbReference type="CDD" id="cd16917">
    <property type="entry name" value="HATPase_UhpB-NarQ-NarX-like"/>
    <property type="match status" value="1"/>
</dbReference>
<evidence type="ECO:0000256" key="3">
    <source>
        <dbReference type="ARBA" id="ARBA00022679"/>
    </source>
</evidence>
<dbReference type="GO" id="GO:0000155">
    <property type="term" value="F:phosphorelay sensor kinase activity"/>
    <property type="evidence" value="ECO:0007669"/>
    <property type="project" value="InterPro"/>
</dbReference>
<dbReference type="SUPFAM" id="SSF55874">
    <property type="entry name" value="ATPase domain of HSP90 chaperone/DNA topoisomerase II/histidine kinase"/>
    <property type="match status" value="1"/>
</dbReference>
<organism evidence="8 9">
    <name type="scientific">Tetzosporium hominis</name>
    <dbReference type="NCBI Taxonomy" id="2020506"/>
    <lineage>
        <taxon>Bacteria</taxon>
        <taxon>Bacillati</taxon>
        <taxon>Bacillota</taxon>
        <taxon>Bacilli</taxon>
        <taxon>Bacillales</taxon>
        <taxon>Caryophanaceae</taxon>
        <taxon>Tetzosporium</taxon>
    </lineage>
</organism>
<dbReference type="EMBL" id="NOKQ01000342">
    <property type="protein sequence ID" value="OZS76833.1"/>
    <property type="molecule type" value="Genomic_DNA"/>
</dbReference>
<evidence type="ECO:0000256" key="1">
    <source>
        <dbReference type="ARBA" id="ARBA00000085"/>
    </source>
</evidence>
<evidence type="ECO:0000256" key="6">
    <source>
        <dbReference type="SAM" id="Phobius"/>
    </source>
</evidence>
<keyword evidence="6" id="KW-0812">Transmembrane</keyword>
<dbReference type="PANTHER" id="PTHR24421">
    <property type="entry name" value="NITRATE/NITRITE SENSOR PROTEIN NARX-RELATED"/>
    <property type="match status" value="1"/>
</dbReference>
<accession>A0A264VZV4</accession>
<feature type="transmembrane region" description="Helical" evidence="6">
    <location>
        <begin position="38"/>
        <end position="59"/>
    </location>
</feature>
<dbReference type="InterPro" id="IPR050482">
    <property type="entry name" value="Sensor_HK_TwoCompSys"/>
</dbReference>
<feature type="transmembrane region" description="Helical" evidence="6">
    <location>
        <begin position="12"/>
        <end position="31"/>
    </location>
</feature>
<evidence type="ECO:0000313" key="9">
    <source>
        <dbReference type="Proteomes" id="UP000217065"/>
    </source>
</evidence>
<feature type="transmembrane region" description="Helical" evidence="6">
    <location>
        <begin position="130"/>
        <end position="150"/>
    </location>
</feature>
<evidence type="ECO:0000256" key="4">
    <source>
        <dbReference type="ARBA" id="ARBA00022777"/>
    </source>
</evidence>
<dbReference type="OrthoDB" id="9797605at2"/>
<dbReference type="Proteomes" id="UP000217065">
    <property type="component" value="Unassembled WGS sequence"/>
</dbReference>
<dbReference type="GO" id="GO:0016020">
    <property type="term" value="C:membrane"/>
    <property type="evidence" value="ECO:0007669"/>
    <property type="project" value="InterPro"/>
</dbReference>
<dbReference type="Pfam" id="PF07730">
    <property type="entry name" value="HisKA_3"/>
    <property type="match status" value="1"/>
</dbReference>
<reference evidence="8 9" key="1">
    <citation type="submission" date="2017-07" db="EMBL/GenBank/DDBJ databases">
        <title>Tetzosporium hominis gen.nov. sp.nov.</title>
        <authorList>
            <person name="Tetz G."/>
            <person name="Tetz V."/>
        </authorList>
    </citation>
    <scope>NUCLEOTIDE SEQUENCE [LARGE SCALE GENOMIC DNA]</scope>
    <source>
        <strain evidence="8 9">VT-49</strain>
    </source>
</reference>
<dbReference type="SMART" id="SM00387">
    <property type="entry name" value="HATPase_c"/>
    <property type="match status" value="1"/>
</dbReference>
<feature type="transmembrane region" description="Helical" evidence="6">
    <location>
        <begin position="105"/>
        <end position="124"/>
    </location>
</feature>
<dbReference type="InterPro" id="IPR003594">
    <property type="entry name" value="HATPase_dom"/>
</dbReference>
<dbReference type="Pfam" id="PF23540">
    <property type="entry name" value="DesK_N"/>
    <property type="match status" value="1"/>
</dbReference>
<dbReference type="Pfam" id="PF02518">
    <property type="entry name" value="HATPase_c"/>
    <property type="match status" value="1"/>
</dbReference>
<dbReference type="PANTHER" id="PTHR24421:SF63">
    <property type="entry name" value="SENSOR HISTIDINE KINASE DESK"/>
    <property type="match status" value="1"/>
</dbReference>
<gene>
    <name evidence="8" type="ORF">CF394_14175</name>
</gene>
<sequence>MPKWYQLFPRSPWLSLYAWIVFCVLPFFFLFRSTGWEEIVLGLSLLGLFFLLYRFSFFLKGTLFYIAVLLEIAVASAMTLLFGYVYLSIFLSFFIGFIESKARFFVLYGIHILAVTLSVVFGFFLEFEVFMSYLPFLIISLIGIVLLPFATFSKARQDYLTGELEDAHDKIARMSVIEERQRIARDLHDTLGQKLSLIGLKSELASKLMDKDPERAKKELKEVQQTSRLALKEVRELVSTIRTVHFEDEVESASQLLAAADIQFIREGGRVHENLPLLMESILSMALKEAVTNVVKHSGASYCRINLNSASQLTVLQVEDDGIGDETRSYIEGNGLAGMRERIEFVNGSLTVEQHSGTRLTIAVPHVAPQRKDESL</sequence>
<evidence type="ECO:0000256" key="5">
    <source>
        <dbReference type="ARBA" id="ARBA00023012"/>
    </source>
</evidence>
<comment type="caution">
    <text evidence="8">The sequence shown here is derived from an EMBL/GenBank/DDBJ whole genome shotgun (WGS) entry which is preliminary data.</text>
</comment>
<keyword evidence="9" id="KW-1185">Reference proteome</keyword>
<keyword evidence="6" id="KW-1133">Transmembrane helix</keyword>
<keyword evidence="5" id="KW-0902">Two-component regulatory system</keyword>
<dbReference type="GO" id="GO:0046983">
    <property type="term" value="F:protein dimerization activity"/>
    <property type="evidence" value="ECO:0007669"/>
    <property type="project" value="InterPro"/>
</dbReference>
<dbReference type="InterPro" id="IPR056374">
    <property type="entry name" value="DesK/YvfT_N"/>
</dbReference>
<proteinExistence type="predicted"/>
<dbReference type="Gene3D" id="1.20.5.1930">
    <property type="match status" value="1"/>
</dbReference>
<keyword evidence="6" id="KW-0472">Membrane</keyword>
<feature type="transmembrane region" description="Helical" evidence="6">
    <location>
        <begin position="65"/>
        <end position="98"/>
    </location>
</feature>
<evidence type="ECO:0000259" key="7">
    <source>
        <dbReference type="SMART" id="SM00387"/>
    </source>
</evidence>
<dbReference type="AlphaFoldDB" id="A0A264VZV4"/>